<sequence>MRICVLAALFSVVLAAASPRLDRRRQPLTNANSTDVANIGFATQNGGTTGGLGANATTVTTLAELSAAVSETNPLPAIVFIKGAITGATKVRVGSNKSIIGLPGSSLRGIGFIIRHQKNVIIRNLVSSHVVASLAEDAVKIDSSTNIWIDHCEFSSALVADKDYYDGLVDASHGSDFITVSHTYFHDHWKTTLVGHSDSNAAQDTGKLRITYANNYFRNINSRAPLIRFGTAHIFNNLYESVGSAINTRMSAQVLVESNYFLNVTTAVTSKDSKEVGYARLEDNVFGRAASNAPVGSLTKQKIPYAYALLGSGKVQGAVPLQAGARLNVTVPVPVQPEPTTTSSSTTTSQTGMSTTTTLVTTTSAPITTTSVISTPSTTTSVTSIMVTTTLVESPTIVEPTVEPTTTEPTATTEPTTTSDPTSATELTTTSEPTPTTESPTEVPTTAEPTTTVELTTMITNPEPTESTDPDTSQPTEAPNPTTPYNRRAAPRSKADKARGGAATSIRSALGKGEAVAELGIHFVSLFLSDIETREKTTYSASVAQSPTNRPAAGGRVRRGGGLAAAGGAAAVVDAGLARVDLAVGLGSRRDEGREGEDEGGGELHLEGLFSSKVLFE</sequence>
<feature type="signal peptide" evidence="6">
    <location>
        <begin position="1"/>
        <end position="15"/>
    </location>
</feature>
<feature type="chain" id="PRO_5046250852" evidence="6">
    <location>
        <begin position="16"/>
        <end position="617"/>
    </location>
</feature>
<evidence type="ECO:0000256" key="1">
    <source>
        <dbReference type="ARBA" id="ARBA00010980"/>
    </source>
</evidence>
<dbReference type="Gene3D" id="2.160.20.10">
    <property type="entry name" value="Single-stranded right-handed beta-helix, Pectin lyase-like"/>
    <property type="match status" value="1"/>
</dbReference>
<evidence type="ECO:0000313" key="8">
    <source>
        <dbReference type="EMBL" id="VBB84703.1"/>
    </source>
</evidence>
<organism evidence="8 9">
    <name type="scientific">Podospora comata</name>
    <dbReference type="NCBI Taxonomy" id="48703"/>
    <lineage>
        <taxon>Eukaryota</taxon>
        <taxon>Fungi</taxon>
        <taxon>Dikarya</taxon>
        <taxon>Ascomycota</taxon>
        <taxon>Pezizomycotina</taxon>
        <taxon>Sordariomycetes</taxon>
        <taxon>Sordariomycetidae</taxon>
        <taxon>Sordariales</taxon>
        <taxon>Podosporaceae</taxon>
        <taxon>Podospora</taxon>
    </lineage>
</organism>
<dbReference type="Proteomes" id="UP000280685">
    <property type="component" value="Chromosome 6"/>
</dbReference>
<dbReference type="Pfam" id="PF00544">
    <property type="entry name" value="Pectate_lyase_4"/>
    <property type="match status" value="1"/>
</dbReference>
<comment type="similarity">
    <text evidence="1 4">Belongs to the polysaccharide lyase 1 family.</text>
</comment>
<dbReference type="SMART" id="SM00656">
    <property type="entry name" value="Amb_all"/>
    <property type="match status" value="1"/>
</dbReference>
<name>A0ABY6SJJ2_PODCO</name>
<evidence type="ECO:0000313" key="9">
    <source>
        <dbReference type="Proteomes" id="UP000280685"/>
    </source>
</evidence>
<evidence type="ECO:0000256" key="2">
    <source>
        <dbReference type="ARBA" id="ARBA00022729"/>
    </source>
</evidence>
<protein>
    <submittedName>
        <fullName evidence="8">Polysaccharide Lyase Family 1</fullName>
    </submittedName>
</protein>
<reference evidence="8" key="1">
    <citation type="submission" date="2018-02" db="EMBL/GenBank/DDBJ databases">
        <authorList>
            <person name="Silar P."/>
        </authorList>
    </citation>
    <scope>NUCLEOTIDE SEQUENCE [LARGE SCALE GENOMIC DNA]</scope>
    <source>
        <strain evidence="8">T</strain>
    </source>
</reference>
<dbReference type="EMBL" id="LR026969">
    <property type="protein sequence ID" value="VBB84703.1"/>
    <property type="molecule type" value="Genomic_DNA"/>
</dbReference>
<keyword evidence="2 6" id="KW-0732">Signal</keyword>
<keyword evidence="4" id="KW-0624">Polysaccharide degradation</keyword>
<keyword evidence="4" id="KW-0119">Carbohydrate metabolism</keyword>
<dbReference type="GO" id="GO:0016829">
    <property type="term" value="F:lyase activity"/>
    <property type="evidence" value="ECO:0007669"/>
    <property type="project" value="UniProtKB-KW"/>
</dbReference>
<proteinExistence type="inferred from homology"/>
<dbReference type="SUPFAM" id="SSF51126">
    <property type="entry name" value="Pectin lyase-like"/>
    <property type="match status" value="1"/>
</dbReference>
<evidence type="ECO:0000259" key="7">
    <source>
        <dbReference type="SMART" id="SM00656"/>
    </source>
</evidence>
<keyword evidence="3 4" id="KW-0456">Lyase</keyword>
<evidence type="ECO:0000256" key="5">
    <source>
        <dbReference type="SAM" id="MobiDB-lite"/>
    </source>
</evidence>
<accession>A0ABY6SJJ2</accession>
<feature type="region of interest" description="Disordered" evidence="5">
    <location>
        <begin position="333"/>
        <end position="356"/>
    </location>
</feature>
<evidence type="ECO:0000256" key="6">
    <source>
        <dbReference type="SAM" id="SignalP"/>
    </source>
</evidence>
<evidence type="ECO:0000256" key="3">
    <source>
        <dbReference type="ARBA" id="ARBA00023239"/>
    </source>
</evidence>
<dbReference type="PANTHER" id="PTHR31683">
    <property type="entry name" value="PECTATE LYASE 18-RELATED"/>
    <property type="match status" value="1"/>
</dbReference>
<dbReference type="PANTHER" id="PTHR31683:SF18">
    <property type="entry name" value="PECTATE LYASE 21-RELATED"/>
    <property type="match status" value="1"/>
</dbReference>
<feature type="compositionally biased region" description="Polar residues" evidence="5">
    <location>
        <begin position="458"/>
        <end position="485"/>
    </location>
</feature>
<dbReference type="InterPro" id="IPR045032">
    <property type="entry name" value="PEL"/>
</dbReference>
<comment type="subcellular location">
    <subcellularLocation>
        <location evidence="4">Secreted</location>
    </subcellularLocation>
</comment>
<keyword evidence="9" id="KW-1185">Reference proteome</keyword>
<feature type="domain" description="Pectate lyase" evidence="7">
    <location>
        <begin position="52"/>
        <end position="267"/>
    </location>
</feature>
<feature type="region of interest" description="Disordered" evidence="5">
    <location>
        <begin position="401"/>
        <end position="501"/>
    </location>
</feature>
<dbReference type="InterPro" id="IPR002022">
    <property type="entry name" value="Pec_lyase"/>
</dbReference>
<feature type="compositionally biased region" description="Low complexity" evidence="5">
    <location>
        <begin position="401"/>
        <end position="457"/>
    </location>
</feature>
<dbReference type="InterPro" id="IPR012334">
    <property type="entry name" value="Pectin_lyas_fold"/>
</dbReference>
<gene>
    <name evidence="8" type="ORF">PODCO_609640</name>
</gene>
<keyword evidence="4" id="KW-0964">Secreted</keyword>
<feature type="region of interest" description="Disordered" evidence="5">
    <location>
        <begin position="539"/>
        <end position="561"/>
    </location>
</feature>
<evidence type="ECO:0000256" key="4">
    <source>
        <dbReference type="RuleBase" id="RU361173"/>
    </source>
</evidence>
<dbReference type="InterPro" id="IPR011050">
    <property type="entry name" value="Pectin_lyase_fold/virulence"/>
</dbReference>
<feature type="compositionally biased region" description="Polar residues" evidence="5">
    <location>
        <begin position="539"/>
        <end position="549"/>
    </location>
</feature>